<dbReference type="Proteomes" id="UP000500890">
    <property type="component" value="Chromosome"/>
</dbReference>
<evidence type="ECO:0000313" key="2">
    <source>
        <dbReference type="EMBL" id="QIL46637.1"/>
    </source>
</evidence>
<dbReference type="PROSITE" id="PS51186">
    <property type="entry name" value="GNAT"/>
    <property type="match status" value="1"/>
</dbReference>
<protein>
    <submittedName>
        <fullName evidence="2">GNAT family N-acetyltransferase</fullName>
    </submittedName>
</protein>
<dbReference type="Pfam" id="PF00583">
    <property type="entry name" value="Acetyltransf_1"/>
    <property type="match status" value="1"/>
</dbReference>
<feature type="domain" description="N-acetyltransferase" evidence="1">
    <location>
        <begin position="3"/>
        <end position="153"/>
    </location>
</feature>
<accession>A0A6G8ANR7</accession>
<proteinExistence type="predicted"/>
<dbReference type="Gene3D" id="3.40.630.30">
    <property type="match status" value="1"/>
</dbReference>
<dbReference type="KEGG" id="vah:G7081_05885"/>
<evidence type="ECO:0000313" key="3">
    <source>
        <dbReference type="Proteomes" id="UP000500890"/>
    </source>
</evidence>
<dbReference type="EMBL" id="CP049886">
    <property type="protein sequence ID" value="QIL46637.1"/>
    <property type="molecule type" value="Genomic_DNA"/>
</dbReference>
<dbReference type="InterPro" id="IPR000182">
    <property type="entry name" value="GNAT_dom"/>
</dbReference>
<keyword evidence="2" id="KW-0808">Transferase</keyword>
<reference evidence="2 3" key="1">
    <citation type="submission" date="2020-03" db="EMBL/GenBank/DDBJ databases">
        <title>Vagococcus sp. nov., isolated from beetles.</title>
        <authorList>
            <person name="Hyun D.-W."/>
            <person name="Bae J.-W."/>
        </authorList>
    </citation>
    <scope>NUCLEOTIDE SEQUENCE [LARGE SCALE GENOMIC DNA]</scope>
    <source>
        <strain evidence="2 3">HDW17A</strain>
    </source>
</reference>
<dbReference type="InterPro" id="IPR016181">
    <property type="entry name" value="Acyl_CoA_acyltransferase"/>
</dbReference>
<name>A0A6G8ANR7_9ENTE</name>
<organism evidence="2 3">
    <name type="scientific">Vagococcus coleopterorum</name>
    <dbReference type="NCBI Taxonomy" id="2714946"/>
    <lineage>
        <taxon>Bacteria</taxon>
        <taxon>Bacillati</taxon>
        <taxon>Bacillota</taxon>
        <taxon>Bacilli</taxon>
        <taxon>Lactobacillales</taxon>
        <taxon>Enterococcaceae</taxon>
        <taxon>Vagococcus</taxon>
    </lineage>
</organism>
<dbReference type="CDD" id="cd04301">
    <property type="entry name" value="NAT_SF"/>
    <property type="match status" value="1"/>
</dbReference>
<dbReference type="GO" id="GO:0016747">
    <property type="term" value="F:acyltransferase activity, transferring groups other than amino-acyl groups"/>
    <property type="evidence" value="ECO:0007669"/>
    <property type="project" value="InterPro"/>
</dbReference>
<gene>
    <name evidence="2" type="ORF">G7081_05885</name>
</gene>
<dbReference type="AlphaFoldDB" id="A0A6G8ANR7"/>
<keyword evidence="3" id="KW-1185">Reference proteome</keyword>
<sequence length="268" mass="30359">MFKSYADVSPEERITVWNNGFSDYLRPINMTSEQLDHRLSSLKMSEDDSKIYYIDNQPAGIYLYADGTFNGKKISWLGGMAVDPTFRGQQVSLRMLEEFERVSKENNVETMYLEAIDGNDRAINIYLKFGFKALNKVLFLDSDVTYIAKNTVTVKEITDLSEINVVEAVDLAWQNKSIHGYDCLACYNESDLIGYVVGAKTGENFVINQIEINKPEVHTSAVLGALQDKYQPVKWVGSNLLADNETVQSLLDNGFTETLSQHQYIKEV</sequence>
<dbReference type="SUPFAM" id="SSF55729">
    <property type="entry name" value="Acyl-CoA N-acyltransferases (Nat)"/>
    <property type="match status" value="1"/>
</dbReference>
<evidence type="ECO:0000259" key="1">
    <source>
        <dbReference type="PROSITE" id="PS51186"/>
    </source>
</evidence>
<dbReference type="RefSeq" id="WP_166008025.1">
    <property type="nucleotide sequence ID" value="NZ_CP049886.1"/>
</dbReference>